<evidence type="ECO:0008006" key="2">
    <source>
        <dbReference type="Google" id="ProtNLM"/>
    </source>
</evidence>
<dbReference type="InterPro" id="IPR011333">
    <property type="entry name" value="SKP1/BTB/POZ_sf"/>
</dbReference>
<dbReference type="EMBL" id="MK072026">
    <property type="protein sequence ID" value="AYV77295.1"/>
    <property type="molecule type" value="Genomic_DNA"/>
</dbReference>
<organism evidence="1">
    <name type="scientific">Barrevirus sp</name>
    <dbReference type="NCBI Taxonomy" id="2487763"/>
    <lineage>
        <taxon>Viruses</taxon>
        <taxon>Varidnaviria</taxon>
        <taxon>Bamfordvirae</taxon>
        <taxon>Nucleocytoviricota</taxon>
        <taxon>Megaviricetes</taxon>
        <taxon>Imitervirales</taxon>
        <taxon>Mimiviridae</taxon>
        <taxon>Klosneuvirinae</taxon>
    </lineage>
</organism>
<proteinExistence type="predicted"/>
<reference evidence="1" key="1">
    <citation type="submission" date="2018-10" db="EMBL/GenBank/DDBJ databases">
        <title>Hidden diversity of soil giant viruses.</title>
        <authorList>
            <person name="Schulz F."/>
            <person name="Alteio L."/>
            <person name="Goudeau D."/>
            <person name="Ryan E.M."/>
            <person name="Malmstrom R.R."/>
            <person name="Blanchard J."/>
            <person name="Woyke T."/>
        </authorList>
    </citation>
    <scope>NUCLEOTIDE SEQUENCE</scope>
    <source>
        <strain evidence="1">BAV1</strain>
    </source>
</reference>
<name>A0A3G4ZQZ6_9VIRU</name>
<sequence>MASTSNKISFTDCFKSAFNNPDFSNFTIYDEKGQVCYVNTFMLMFNPFFKGLLCSQVGSTKDSYKVDNLSMAKELLSYLYGFPFLILADKTKVIEPNDFLDLVRMSDMWLMPNEIKRCQLNYLQDNWRRMVDADINFVNYLYYHFYDSFDKSVDSLTNIPSWSRTRLIQSLQSYLTSNVDNITEDMIDWPILSKGLTDMIYMEIYIRNNLYEKLNDLNIKDISLFSKHFIKHYDPKIKLFTAKQVSALRGHDFICRDMNVLCSKENKGRRRMLHVITFWPFKGSLYTYIGTVHGKSKKYNSILITLELIIKKTDTLFFHGSTYPIASIFWQTDEVDEGFTDDDYSITLKDCENLPDKGTFVYKVEEL</sequence>
<evidence type="ECO:0000313" key="1">
    <source>
        <dbReference type="EMBL" id="AYV77295.1"/>
    </source>
</evidence>
<gene>
    <name evidence="1" type="ORF">Barrevirus29_8</name>
</gene>
<dbReference type="Gene3D" id="3.30.710.10">
    <property type="entry name" value="Potassium Channel Kv1.1, Chain A"/>
    <property type="match status" value="1"/>
</dbReference>
<accession>A0A3G4ZQZ6</accession>
<protein>
    <recommendedName>
        <fullName evidence="2">BTB domain-containing protein</fullName>
    </recommendedName>
</protein>